<dbReference type="GO" id="GO:0006513">
    <property type="term" value="P:protein monoubiquitination"/>
    <property type="evidence" value="ECO:0007669"/>
    <property type="project" value="TreeGrafter"/>
</dbReference>
<dbReference type="InterPro" id="IPR043003">
    <property type="entry name" value="FANCL_d3_sf"/>
</dbReference>
<comment type="caution">
    <text evidence="3">The sequence shown here is derived from an EMBL/GenBank/DDBJ whole genome shotgun (WGS) entry which is preliminary data.</text>
</comment>
<dbReference type="InterPro" id="IPR019162">
    <property type="entry name" value="FancL_WD-rpt_cont_dom"/>
</dbReference>
<reference evidence="3" key="1">
    <citation type="submission" date="2013-04" db="EMBL/GenBank/DDBJ databases">
        <authorList>
            <person name="Qu J."/>
            <person name="Murali S.C."/>
            <person name="Bandaranaike D."/>
            <person name="Bellair M."/>
            <person name="Blankenburg K."/>
            <person name="Chao H."/>
            <person name="Dinh H."/>
            <person name="Doddapaneni H."/>
            <person name="Downs B."/>
            <person name="Dugan-Rocha S."/>
            <person name="Elkadiri S."/>
            <person name="Gnanaolivu R.D."/>
            <person name="Hernandez B."/>
            <person name="Javaid M."/>
            <person name="Jayaseelan J.C."/>
            <person name="Lee S."/>
            <person name="Li M."/>
            <person name="Ming W."/>
            <person name="Munidasa M."/>
            <person name="Muniz J."/>
            <person name="Nguyen L."/>
            <person name="Ongeri F."/>
            <person name="Osuji N."/>
            <person name="Pu L.-L."/>
            <person name="Puazo M."/>
            <person name="Qu C."/>
            <person name="Quiroz J."/>
            <person name="Raj R."/>
            <person name="Weissenberger G."/>
            <person name="Xin Y."/>
            <person name="Zou X."/>
            <person name="Han Y."/>
            <person name="Richards S."/>
            <person name="Worley K."/>
            <person name="Muzny D."/>
            <person name="Gibbs R."/>
        </authorList>
    </citation>
    <scope>NUCLEOTIDE SEQUENCE</scope>
    <source>
        <strain evidence="3">Sampled in the wild</strain>
    </source>
</reference>
<dbReference type="AlphaFoldDB" id="A0A8K0K1W0"/>
<dbReference type="PANTHER" id="PTHR13206">
    <property type="entry name" value="UBIQUITIN LIGASE PROTEIN PHF9 FANCONI ANEMIA GROUP L PROTEIN"/>
    <property type="match status" value="1"/>
</dbReference>
<dbReference type="CDD" id="cd23786">
    <property type="entry name" value="ELF_FANCL"/>
    <property type="match status" value="1"/>
</dbReference>
<feature type="domain" description="Fanconi anemia complex subunit FancL WD-repeat containing" evidence="1">
    <location>
        <begin position="8"/>
        <end position="92"/>
    </location>
</feature>
<dbReference type="CDD" id="cd23832">
    <property type="entry name" value="DRWD-C_FANCL"/>
    <property type="match status" value="1"/>
</dbReference>
<dbReference type="InterPro" id="IPR026848">
    <property type="entry name" value="Fancl"/>
</dbReference>
<dbReference type="Pfam" id="PF09765">
    <property type="entry name" value="FANCL_d1"/>
    <property type="match status" value="1"/>
</dbReference>
<reference evidence="3" key="2">
    <citation type="submission" date="2017-10" db="EMBL/GenBank/DDBJ databases">
        <title>Ladona fulva Genome sequencing and assembly.</title>
        <authorList>
            <person name="Murali S."/>
            <person name="Richards S."/>
            <person name="Bandaranaike D."/>
            <person name="Bellair M."/>
            <person name="Blankenburg K."/>
            <person name="Chao H."/>
            <person name="Dinh H."/>
            <person name="Doddapaneni H."/>
            <person name="Dugan-Rocha S."/>
            <person name="Elkadiri S."/>
            <person name="Gnanaolivu R."/>
            <person name="Hernandez B."/>
            <person name="Skinner E."/>
            <person name="Javaid M."/>
            <person name="Lee S."/>
            <person name="Li M."/>
            <person name="Ming W."/>
            <person name="Munidasa M."/>
            <person name="Muniz J."/>
            <person name="Nguyen L."/>
            <person name="Hughes D."/>
            <person name="Osuji N."/>
            <person name="Pu L.-L."/>
            <person name="Puazo M."/>
            <person name="Qu C."/>
            <person name="Quiroz J."/>
            <person name="Raj R."/>
            <person name="Weissenberger G."/>
            <person name="Xin Y."/>
            <person name="Zou X."/>
            <person name="Han Y."/>
            <person name="Worley K."/>
            <person name="Muzny D."/>
            <person name="Gibbs R."/>
        </authorList>
    </citation>
    <scope>NUCLEOTIDE SEQUENCE</scope>
    <source>
        <strain evidence="3">Sampled in the wild</strain>
    </source>
</reference>
<evidence type="ECO:0000259" key="1">
    <source>
        <dbReference type="Pfam" id="PF09765"/>
    </source>
</evidence>
<dbReference type="Pfam" id="PF18891">
    <property type="entry name" value="FANCL_d3"/>
    <property type="match status" value="1"/>
</dbReference>
<feature type="domain" description="FANCL UBC-like" evidence="2">
    <location>
        <begin position="211"/>
        <end position="284"/>
    </location>
</feature>
<proteinExistence type="predicted"/>
<sequence length="292" mass="33801">MDPKQNLLLLLEYPLLLPQNKECTIFDGFIQVAGEEFRLYIHLRNPPSVKGIVIFCPLNLRSFLSTCRSNIIEWETGGISLVEFLRRLQNLIAVGIQHGKISKSISSSCISNHQKSIEFYSWIIEELRTLELQEEIFLESPSGELNEIQLRFVNEDSFGRMHTAFLKFESVTLSASVLADLPSQVEFVPQKGMSVRQIYKKYVSIVESLQEFWNIMDCIDQKCWVIDPEHPKRKDTYRRIMLGTNISMYINIDPLDLYKRPDITFIGSERTILPFKNSLEENLEVSLNICAE</sequence>
<gene>
    <name evidence="3" type="ORF">J437_LFUL001396</name>
</gene>
<keyword evidence="4" id="KW-1185">Reference proteome</keyword>
<organism evidence="3 4">
    <name type="scientific">Ladona fulva</name>
    <name type="common">Scarce chaser dragonfly</name>
    <name type="synonym">Libellula fulva</name>
    <dbReference type="NCBI Taxonomy" id="123851"/>
    <lineage>
        <taxon>Eukaryota</taxon>
        <taxon>Metazoa</taxon>
        <taxon>Ecdysozoa</taxon>
        <taxon>Arthropoda</taxon>
        <taxon>Hexapoda</taxon>
        <taxon>Insecta</taxon>
        <taxon>Pterygota</taxon>
        <taxon>Palaeoptera</taxon>
        <taxon>Odonata</taxon>
        <taxon>Epiprocta</taxon>
        <taxon>Anisoptera</taxon>
        <taxon>Libelluloidea</taxon>
        <taxon>Libellulidae</taxon>
        <taxon>Ladona</taxon>
    </lineage>
</organism>
<dbReference type="GO" id="GO:0043240">
    <property type="term" value="C:Fanconi anaemia nuclear complex"/>
    <property type="evidence" value="ECO:0007669"/>
    <property type="project" value="InterPro"/>
</dbReference>
<protein>
    <submittedName>
        <fullName evidence="3">Uncharacterized protein</fullName>
    </submittedName>
</protein>
<dbReference type="InterPro" id="IPR044037">
    <property type="entry name" value="FANCL_d3"/>
</dbReference>
<evidence type="ECO:0000313" key="4">
    <source>
        <dbReference type="Proteomes" id="UP000792457"/>
    </source>
</evidence>
<name>A0A8K0K1W0_LADFU</name>
<dbReference type="GO" id="GO:0036297">
    <property type="term" value="P:interstrand cross-link repair"/>
    <property type="evidence" value="ECO:0007669"/>
    <property type="project" value="InterPro"/>
</dbReference>
<dbReference type="Proteomes" id="UP000792457">
    <property type="component" value="Unassembled WGS sequence"/>
</dbReference>
<evidence type="ECO:0000313" key="3">
    <source>
        <dbReference type="EMBL" id="KAG8224443.1"/>
    </source>
</evidence>
<dbReference type="EMBL" id="KZ308196">
    <property type="protein sequence ID" value="KAG8224443.1"/>
    <property type="molecule type" value="Genomic_DNA"/>
</dbReference>
<dbReference type="Gene3D" id="3.10.110.20">
    <property type="entry name" value="RWD domain-like"/>
    <property type="match status" value="1"/>
</dbReference>
<dbReference type="PANTHER" id="PTHR13206:SF0">
    <property type="entry name" value="E3 UBIQUITIN-PROTEIN LIGASE FANCL"/>
    <property type="match status" value="1"/>
</dbReference>
<accession>A0A8K0K1W0</accession>
<dbReference type="OrthoDB" id="10263265at2759"/>
<evidence type="ECO:0000259" key="2">
    <source>
        <dbReference type="Pfam" id="PF18891"/>
    </source>
</evidence>
<dbReference type="GO" id="GO:0061630">
    <property type="term" value="F:ubiquitin protein ligase activity"/>
    <property type="evidence" value="ECO:0007669"/>
    <property type="project" value="TreeGrafter"/>
</dbReference>